<dbReference type="Proteomes" id="UP000815325">
    <property type="component" value="Unassembled WGS sequence"/>
</dbReference>
<accession>A0ABQ7FWI6</accession>
<keyword evidence="1" id="KW-0812">Transmembrane</keyword>
<protein>
    <submittedName>
        <fullName evidence="2">Uncharacterized protein</fullName>
    </submittedName>
</protein>
<keyword evidence="1" id="KW-0472">Membrane</keyword>
<keyword evidence="3" id="KW-1185">Reference proteome</keyword>
<sequence>MEDVKRGLISFNAAALMHFFFSIPIIIMRSPGVCLDELVTEHVHSEALYSTLLRFKYTKTEGTEGVKKGLISFSAAAHRFPYT</sequence>
<keyword evidence="1" id="KW-1133">Transmembrane helix</keyword>
<proteinExistence type="predicted"/>
<organism evidence="2 3">
    <name type="scientific">Dunaliella salina</name>
    <name type="common">Green alga</name>
    <name type="synonym">Protococcus salinus</name>
    <dbReference type="NCBI Taxonomy" id="3046"/>
    <lineage>
        <taxon>Eukaryota</taxon>
        <taxon>Viridiplantae</taxon>
        <taxon>Chlorophyta</taxon>
        <taxon>core chlorophytes</taxon>
        <taxon>Chlorophyceae</taxon>
        <taxon>CS clade</taxon>
        <taxon>Chlamydomonadales</taxon>
        <taxon>Dunaliellaceae</taxon>
        <taxon>Dunaliella</taxon>
    </lineage>
</organism>
<reference evidence="2" key="1">
    <citation type="submission" date="2017-08" db="EMBL/GenBank/DDBJ databases">
        <authorList>
            <person name="Polle J.E."/>
            <person name="Barry K."/>
            <person name="Cushman J."/>
            <person name="Schmutz J."/>
            <person name="Tran D."/>
            <person name="Hathwaick L.T."/>
            <person name="Yim W.C."/>
            <person name="Jenkins J."/>
            <person name="Mckie-Krisberg Z.M."/>
            <person name="Prochnik S."/>
            <person name="Lindquist E."/>
            <person name="Dockter R.B."/>
            <person name="Adam C."/>
            <person name="Molina H."/>
            <person name="Bunkerborg J."/>
            <person name="Jin E."/>
            <person name="Buchheim M."/>
            <person name="Magnuson J."/>
        </authorList>
    </citation>
    <scope>NUCLEOTIDE SEQUENCE</scope>
    <source>
        <strain evidence="2">CCAP 19/18</strain>
    </source>
</reference>
<evidence type="ECO:0000256" key="1">
    <source>
        <dbReference type="SAM" id="Phobius"/>
    </source>
</evidence>
<name>A0ABQ7FWI6_DUNSA</name>
<evidence type="ECO:0000313" key="2">
    <source>
        <dbReference type="EMBL" id="KAF5826720.1"/>
    </source>
</evidence>
<evidence type="ECO:0000313" key="3">
    <source>
        <dbReference type="Proteomes" id="UP000815325"/>
    </source>
</evidence>
<gene>
    <name evidence="2" type="ORF">DUNSADRAFT_2264</name>
</gene>
<feature type="transmembrane region" description="Helical" evidence="1">
    <location>
        <begin position="7"/>
        <end position="27"/>
    </location>
</feature>
<dbReference type="EMBL" id="MU070749">
    <property type="protein sequence ID" value="KAF5826720.1"/>
    <property type="molecule type" value="Genomic_DNA"/>
</dbReference>
<comment type="caution">
    <text evidence="2">The sequence shown here is derived from an EMBL/GenBank/DDBJ whole genome shotgun (WGS) entry which is preliminary data.</text>
</comment>